<dbReference type="RefSeq" id="XP_016481510.1">
    <property type="nucleotide sequence ID" value="XM_016626024.1"/>
</dbReference>
<gene>
    <name evidence="4" type="primary">LOC107802507</name>
</gene>
<evidence type="ECO:0000313" key="4">
    <source>
        <dbReference type="RefSeq" id="XP_016481510.1"/>
    </source>
</evidence>
<feature type="region of interest" description="Disordered" evidence="1">
    <location>
        <begin position="1"/>
        <end position="26"/>
    </location>
</feature>
<dbReference type="PANTHER" id="PTHR33223:SF11">
    <property type="entry name" value="ELEMENT PROTEIN, PUTATIVE-RELATED"/>
    <property type="match status" value="1"/>
</dbReference>
<accession>A0A1S4AXW4</accession>
<dbReference type="SUPFAM" id="SSF56672">
    <property type="entry name" value="DNA/RNA polymerases"/>
    <property type="match status" value="1"/>
</dbReference>
<reference evidence="4" key="1">
    <citation type="submission" date="2025-08" db="UniProtKB">
        <authorList>
            <consortium name="RefSeq"/>
        </authorList>
    </citation>
    <scope>IDENTIFICATION</scope>
</reference>
<sequence length="405" mass="46214">MENENKTLRDQMKEHQERVDKIPGTPMLLPKRDVGRFVEQPYSEGATPYPIPKTFKMPPYLKIYDGTTDPEDHLIHYVTAVKGNDLSKEHVPSVLLKKFGKTLTGGALTWYSQLPARSISAFEEMADKFATAHAGAKKAEARFNDIFIVRQTTGEGRRDFLARFNKVRMSIPNMSEGMAVKAFQNGFNRNGTKATKKLLSRLMKYPSCHMRRNPQCLLRREIVYALEKLGIKVQWLQKMKSYPSTRRSNVLCKFYQERGHTTEDCIGLRQEAVRMLNQGYLKELLSDKERANFARGRDPSQGPPKPPSPVRTIQMIIGGGDDTVYIDDMLVKAAKKEDHISHLKEAFEILRQYGMKLNLEKCAFGVTFGKFLDFLVSQRGIEVNPDQIKAINAIPEILTNKKQVQ</sequence>
<protein>
    <recommendedName>
        <fullName evidence="5">Reverse transcriptase domain-containing protein</fullName>
    </recommendedName>
</protein>
<feature type="domain" description="Retrotransposon gag" evidence="3">
    <location>
        <begin position="102"/>
        <end position="188"/>
    </location>
</feature>
<feature type="domain" description="Reverse transcriptase" evidence="2">
    <location>
        <begin position="324"/>
        <end position="371"/>
    </location>
</feature>
<feature type="compositionally biased region" description="Basic and acidic residues" evidence="1">
    <location>
        <begin position="1"/>
        <end position="21"/>
    </location>
</feature>
<dbReference type="InterPro" id="IPR005162">
    <property type="entry name" value="Retrotrans_gag_dom"/>
</dbReference>
<dbReference type="KEGG" id="nta:107802507"/>
<dbReference type="Pfam" id="PF00078">
    <property type="entry name" value="RVT_1"/>
    <property type="match status" value="1"/>
</dbReference>
<dbReference type="InterPro" id="IPR000477">
    <property type="entry name" value="RT_dom"/>
</dbReference>
<dbReference type="Gene3D" id="3.30.70.270">
    <property type="match status" value="1"/>
</dbReference>
<evidence type="ECO:0000259" key="3">
    <source>
        <dbReference type="Pfam" id="PF03732"/>
    </source>
</evidence>
<evidence type="ECO:0000259" key="2">
    <source>
        <dbReference type="Pfam" id="PF00078"/>
    </source>
</evidence>
<proteinExistence type="predicted"/>
<evidence type="ECO:0000256" key="1">
    <source>
        <dbReference type="SAM" id="MobiDB-lite"/>
    </source>
</evidence>
<dbReference type="OMA" id="VESPMIA"/>
<dbReference type="InterPro" id="IPR043502">
    <property type="entry name" value="DNA/RNA_pol_sf"/>
</dbReference>
<dbReference type="PaxDb" id="4097-A0A1S4AXW4"/>
<evidence type="ECO:0008006" key="5">
    <source>
        <dbReference type="Google" id="ProtNLM"/>
    </source>
</evidence>
<name>A0A1S4AXW4_TOBAC</name>
<dbReference type="InterPro" id="IPR043128">
    <property type="entry name" value="Rev_trsase/Diguanyl_cyclase"/>
</dbReference>
<dbReference type="OrthoDB" id="1748993at2759"/>
<organism evidence="4">
    <name type="scientific">Nicotiana tabacum</name>
    <name type="common">Common tobacco</name>
    <dbReference type="NCBI Taxonomy" id="4097"/>
    <lineage>
        <taxon>Eukaryota</taxon>
        <taxon>Viridiplantae</taxon>
        <taxon>Streptophyta</taxon>
        <taxon>Embryophyta</taxon>
        <taxon>Tracheophyta</taxon>
        <taxon>Spermatophyta</taxon>
        <taxon>Magnoliopsida</taxon>
        <taxon>eudicotyledons</taxon>
        <taxon>Gunneridae</taxon>
        <taxon>Pentapetalae</taxon>
        <taxon>asterids</taxon>
        <taxon>lamiids</taxon>
        <taxon>Solanales</taxon>
        <taxon>Solanaceae</taxon>
        <taxon>Nicotianoideae</taxon>
        <taxon>Nicotianeae</taxon>
        <taxon>Nicotiana</taxon>
    </lineage>
</organism>
<dbReference type="PANTHER" id="PTHR33223">
    <property type="entry name" value="CCHC-TYPE DOMAIN-CONTAINING PROTEIN"/>
    <property type="match status" value="1"/>
</dbReference>
<dbReference type="AlphaFoldDB" id="A0A1S4AXW4"/>
<dbReference type="Pfam" id="PF03732">
    <property type="entry name" value="Retrotrans_gag"/>
    <property type="match status" value="1"/>
</dbReference>